<reference evidence="2 3" key="1">
    <citation type="submission" date="2020-08" db="EMBL/GenBank/DDBJ databases">
        <title>Genome public.</title>
        <authorList>
            <person name="Liu C."/>
            <person name="Sun Q."/>
        </authorList>
    </citation>
    <scope>NUCLEOTIDE SEQUENCE [LARGE SCALE GENOMIC DNA]</scope>
    <source>
        <strain evidence="2 3">NSJ-56</strain>
    </source>
</reference>
<dbReference type="PANTHER" id="PTHR30092:SF0">
    <property type="entry name" value="INNER MEMBRANE PROTEIN CRED"/>
    <property type="match status" value="1"/>
</dbReference>
<feature type="transmembrane region" description="Helical" evidence="1">
    <location>
        <begin position="20"/>
        <end position="41"/>
    </location>
</feature>
<accession>A0ABR7D5K7</accession>
<sequence>MNEQTNLPHKERHTQNRDAITLKILLIGVLIVILIIPMFMIQNLISERENTAKEATTEVQQKWSGPQTIIGPVLTLSYTYQDEKGKNKTGYINYLPDQLDITGDIETQELKRGLYEIIVYNSSLELKGKFISKDLLETNLSRDIKWNENATLNLGVSDLRGICEQVALTWNGQKYNMEPGVNPNSIVYTGTSIHLNVSDLLTPDKTIDFSVKLTTKGSASILFAPVGKTTNVALNSNCPTPSFSGAFLPSEREVNPNGFTSKWKVLEINRNFSQVLRSYQPDLSNYTPSNPIRPGEISIVSSSIFGVDLLFPVDHYQKSTRSAKYAFLIIVLTFVVCFFVEIVQKKNIYPLQYLLVGLALCLFYTLLVSTSEHISFTWAYLLSALATTTLITLYMVGILKIKKTAFTIGGLLVCLYTYIFFLIQLETYALLAGSIGLFVILAIVMYFSQKINWHNN</sequence>
<organism evidence="2 3">
    <name type="scientific">Butyricimonas hominis</name>
    <dbReference type="NCBI Taxonomy" id="2763032"/>
    <lineage>
        <taxon>Bacteria</taxon>
        <taxon>Pseudomonadati</taxon>
        <taxon>Bacteroidota</taxon>
        <taxon>Bacteroidia</taxon>
        <taxon>Bacteroidales</taxon>
        <taxon>Odoribacteraceae</taxon>
        <taxon>Butyricimonas</taxon>
    </lineage>
</organism>
<keyword evidence="1" id="KW-0812">Transmembrane</keyword>
<keyword evidence="3" id="KW-1185">Reference proteome</keyword>
<dbReference type="EMBL" id="JACOOH010000009">
    <property type="protein sequence ID" value="MBC5623218.1"/>
    <property type="molecule type" value="Genomic_DNA"/>
</dbReference>
<evidence type="ECO:0000313" key="2">
    <source>
        <dbReference type="EMBL" id="MBC5623218.1"/>
    </source>
</evidence>
<evidence type="ECO:0000313" key="3">
    <source>
        <dbReference type="Proteomes" id="UP000646484"/>
    </source>
</evidence>
<feature type="transmembrane region" description="Helical" evidence="1">
    <location>
        <begin position="325"/>
        <end position="343"/>
    </location>
</feature>
<dbReference type="NCBIfam" id="NF008712">
    <property type="entry name" value="PRK11715.1-1"/>
    <property type="match status" value="1"/>
</dbReference>
<feature type="transmembrane region" description="Helical" evidence="1">
    <location>
        <begin position="376"/>
        <end position="397"/>
    </location>
</feature>
<gene>
    <name evidence="2" type="primary">creD</name>
    <name evidence="2" type="ORF">H8S64_19155</name>
</gene>
<comment type="caution">
    <text evidence="2">The sequence shown here is derived from an EMBL/GenBank/DDBJ whole genome shotgun (WGS) entry which is preliminary data.</text>
</comment>
<dbReference type="Pfam" id="PF06123">
    <property type="entry name" value="CreD"/>
    <property type="match status" value="1"/>
</dbReference>
<name>A0ABR7D5K7_9BACT</name>
<feature type="transmembrane region" description="Helical" evidence="1">
    <location>
        <begin position="429"/>
        <end position="447"/>
    </location>
</feature>
<dbReference type="PANTHER" id="PTHR30092">
    <property type="entry name" value="INNER MEMBRANE PROTEIN CRED"/>
    <property type="match status" value="1"/>
</dbReference>
<dbReference type="Proteomes" id="UP000646484">
    <property type="component" value="Unassembled WGS sequence"/>
</dbReference>
<dbReference type="InterPro" id="IPR010364">
    <property type="entry name" value="Uncharacterised_IM_CreD"/>
</dbReference>
<evidence type="ECO:0000256" key="1">
    <source>
        <dbReference type="SAM" id="Phobius"/>
    </source>
</evidence>
<protein>
    <submittedName>
        <fullName evidence="2">Cell envelope integrity protein CreD</fullName>
    </submittedName>
</protein>
<dbReference type="PIRSF" id="PIRSF004548">
    <property type="entry name" value="CreD"/>
    <property type="match status" value="1"/>
</dbReference>
<keyword evidence="1" id="KW-0472">Membrane</keyword>
<proteinExistence type="predicted"/>
<dbReference type="RefSeq" id="WP_186978300.1">
    <property type="nucleotide sequence ID" value="NZ_JACOOH010000009.1"/>
</dbReference>
<feature type="transmembrane region" description="Helical" evidence="1">
    <location>
        <begin position="350"/>
        <end position="370"/>
    </location>
</feature>
<keyword evidence="1" id="KW-1133">Transmembrane helix</keyword>
<feature type="transmembrane region" description="Helical" evidence="1">
    <location>
        <begin position="404"/>
        <end position="423"/>
    </location>
</feature>